<comment type="caution">
    <text evidence="3">The sequence shown here is derived from an EMBL/GenBank/DDBJ whole genome shotgun (WGS) entry which is preliminary data.</text>
</comment>
<keyword evidence="2" id="KW-0472">Membrane</keyword>
<dbReference type="RefSeq" id="WP_131611355.1">
    <property type="nucleotide sequence ID" value="NZ_SJSM01000021.1"/>
</dbReference>
<feature type="region of interest" description="Disordered" evidence="1">
    <location>
        <begin position="141"/>
        <end position="166"/>
    </location>
</feature>
<name>A0A4R0MNG2_9SPHI</name>
<dbReference type="OrthoDB" id="6385145at2"/>
<organism evidence="3 4">
    <name type="scientific">Pedobacter hiemivivus</name>
    <dbReference type="NCBI Taxonomy" id="2530454"/>
    <lineage>
        <taxon>Bacteria</taxon>
        <taxon>Pseudomonadati</taxon>
        <taxon>Bacteroidota</taxon>
        <taxon>Sphingobacteriia</taxon>
        <taxon>Sphingobacteriales</taxon>
        <taxon>Sphingobacteriaceae</taxon>
        <taxon>Pedobacter</taxon>
    </lineage>
</organism>
<evidence type="ECO:0000256" key="1">
    <source>
        <dbReference type="SAM" id="MobiDB-lite"/>
    </source>
</evidence>
<dbReference type="Pfam" id="PF13618">
    <property type="entry name" value="Gluconate_2-dh3"/>
    <property type="match status" value="1"/>
</dbReference>
<keyword evidence="4" id="KW-1185">Reference proteome</keyword>
<dbReference type="EMBL" id="SJSM01000021">
    <property type="protein sequence ID" value="TCC88318.1"/>
    <property type="molecule type" value="Genomic_DNA"/>
</dbReference>
<accession>A0A4R0MNG2</accession>
<protein>
    <submittedName>
        <fullName evidence="3">Gluconate 2-dehydrogenase subunit 3 family protein</fullName>
    </submittedName>
</protein>
<dbReference type="Proteomes" id="UP000291117">
    <property type="component" value="Unassembled WGS sequence"/>
</dbReference>
<gene>
    <name evidence="3" type="ORF">EZ444_21895</name>
</gene>
<keyword evidence="2" id="KW-1133">Transmembrane helix</keyword>
<evidence type="ECO:0000313" key="3">
    <source>
        <dbReference type="EMBL" id="TCC88318.1"/>
    </source>
</evidence>
<keyword evidence="2" id="KW-0812">Transmembrane</keyword>
<evidence type="ECO:0000256" key="2">
    <source>
        <dbReference type="SAM" id="Phobius"/>
    </source>
</evidence>
<dbReference type="AlphaFoldDB" id="A0A4R0MNG2"/>
<reference evidence="3 4" key="1">
    <citation type="submission" date="2019-02" db="EMBL/GenBank/DDBJ databases">
        <title>Pedobacter sp. RP-3-8 sp. nov., isolated from Arctic soil.</title>
        <authorList>
            <person name="Dahal R.H."/>
        </authorList>
    </citation>
    <scope>NUCLEOTIDE SEQUENCE [LARGE SCALE GENOMIC DNA]</scope>
    <source>
        <strain evidence="3 4">RP-3-8</strain>
    </source>
</reference>
<sequence>MNRREAVRNVAFLMGGALSATTIGVFLEGCNSPTTKAKGSLFTEDQQKLITEVADIIIPTTSSPGAKAAGVGPFITMMIKDCYPDEAQQAFVKGLEDLEKQAKDEYKKSFLELTVAQRQELLGKLRDATVAATKVEKEKLEELDKQKTDPEKAKSQTENTGTISILPKDKPKMEPRFFSIIRDLTLLGYFTSEVGATQAYAFVEIPGRYDGCVDLKPGQKVWS</sequence>
<proteinExistence type="predicted"/>
<evidence type="ECO:0000313" key="4">
    <source>
        <dbReference type="Proteomes" id="UP000291117"/>
    </source>
</evidence>
<feature type="compositionally biased region" description="Basic and acidic residues" evidence="1">
    <location>
        <begin position="141"/>
        <end position="155"/>
    </location>
</feature>
<feature type="transmembrane region" description="Helical" evidence="2">
    <location>
        <begin position="7"/>
        <end position="27"/>
    </location>
</feature>
<dbReference type="InterPro" id="IPR027056">
    <property type="entry name" value="Gluconate_2DH_su3"/>
</dbReference>